<name>A0A1L7CW45_9CORY</name>
<dbReference type="PANTHER" id="PTHR30213">
    <property type="entry name" value="INNER MEMBRANE PROTEIN YHJD"/>
    <property type="match status" value="1"/>
</dbReference>
<evidence type="ECO:0000256" key="3">
    <source>
        <dbReference type="ARBA" id="ARBA00022692"/>
    </source>
</evidence>
<feature type="transmembrane region" description="Helical" evidence="6">
    <location>
        <begin position="208"/>
        <end position="231"/>
    </location>
</feature>
<dbReference type="Proteomes" id="UP000185469">
    <property type="component" value="Chromosome"/>
</dbReference>
<feature type="transmembrane region" description="Helical" evidence="6">
    <location>
        <begin position="126"/>
        <end position="150"/>
    </location>
</feature>
<feature type="transmembrane region" description="Helical" evidence="6">
    <location>
        <begin position="62"/>
        <end position="84"/>
    </location>
</feature>
<dbReference type="AlphaFoldDB" id="A0A1L7CW45"/>
<organism evidence="7 8">
    <name type="scientific">Corynebacterium sphenisci DSM 44792</name>
    <dbReference type="NCBI Taxonomy" id="1437874"/>
    <lineage>
        <taxon>Bacteria</taxon>
        <taxon>Bacillati</taxon>
        <taxon>Actinomycetota</taxon>
        <taxon>Actinomycetes</taxon>
        <taxon>Mycobacteriales</taxon>
        <taxon>Corynebacteriaceae</taxon>
        <taxon>Corynebacterium</taxon>
    </lineage>
</organism>
<dbReference type="EMBL" id="CP009248">
    <property type="protein sequence ID" value="APT90106.1"/>
    <property type="molecule type" value="Genomic_DNA"/>
</dbReference>
<dbReference type="RefSeq" id="WP_075691326.1">
    <property type="nucleotide sequence ID" value="NZ_CP009248.1"/>
</dbReference>
<evidence type="ECO:0000256" key="1">
    <source>
        <dbReference type="ARBA" id="ARBA00004651"/>
    </source>
</evidence>
<keyword evidence="8" id="KW-1185">Reference proteome</keyword>
<dbReference type="PANTHER" id="PTHR30213:SF1">
    <property type="entry name" value="INNER MEMBRANE PROTEIN YHJD"/>
    <property type="match status" value="1"/>
</dbReference>
<feature type="transmembrane region" description="Helical" evidence="6">
    <location>
        <begin position="170"/>
        <end position="196"/>
    </location>
</feature>
<evidence type="ECO:0000256" key="4">
    <source>
        <dbReference type="ARBA" id="ARBA00022989"/>
    </source>
</evidence>
<reference evidence="7 8" key="1">
    <citation type="submission" date="2014-08" db="EMBL/GenBank/DDBJ databases">
        <title>Complete genome sequence of Corynebacterium sphenisci CECT 5990(T) (=DSM 44792(T)), isolated from healthy wild penguins.</title>
        <authorList>
            <person name="Ruckert C."/>
            <person name="Albersmeier A."/>
            <person name="Winkler A."/>
            <person name="Kalinowski J."/>
        </authorList>
    </citation>
    <scope>NUCLEOTIDE SEQUENCE [LARGE SCALE GENOMIC DNA]</scope>
    <source>
        <strain evidence="7 8">DSM 44792</strain>
    </source>
</reference>
<dbReference type="GO" id="GO:0005886">
    <property type="term" value="C:plasma membrane"/>
    <property type="evidence" value="ECO:0007669"/>
    <property type="project" value="UniProtKB-SubCell"/>
</dbReference>
<proteinExistence type="predicted"/>
<evidence type="ECO:0000256" key="2">
    <source>
        <dbReference type="ARBA" id="ARBA00022475"/>
    </source>
</evidence>
<keyword evidence="3 6" id="KW-0812">Transmembrane</keyword>
<dbReference type="InterPro" id="IPR017039">
    <property type="entry name" value="Virul_fac_BrkB"/>
</dbReference>
<gene>
    <name evidence="7" type="ORF">CSPHI_02375</name>
</gene>
<feature type="transmembrane region" description="Helical" evidence="6">
    <location>
        <begin position="274"/>
        <end position="292"/>
    </location>
</feature>
<dbReference type="Pfam" id="PF03631">
    <property type="entry name" value="Virul_fac_BrkB"/>
    <property type="match status" value="1"/>
</dbReference>
<protein>
    <submittedName>
        <fullName evidence="7">Ribonuclease</fullName>
    </submittedName>
</protein>
<keyword evidence="2" id="KW-1003">Cell membrane</keyword>
<evidence type="ECO:0000313" key="7">
    <source>
        <dbReference type="EMBL" id="APT90106.1"/>
    </source>
</evidence>
<accession>A0A1L7CW45</accession>
<comment type="subcellular location">
    <subcellularLocation>
        <location evidence="1">Cell membrane</location>
        <topology evidence="1">Multi-pass membrane protein</topology>
    </subcellularLocation>
</comment>
<dbReference type="STRING" id="1437874.CSPHI_02375"/>
<dbReference type="OrthoDB" id="4127374at2"/>
<evidence type="ECO:0000256" key="5">
    <source>
        <dbReference type="ARBA" id="ARBA00023136"/>
    </source>
</evidence>
<sequence length="337" mass="36113">MATSTRPDTANTDRYGIERVAEDDPGFVDKLRAKWGWFDHVMRMQERYAGEGGNHFSAGVTYFSVLSIFPILMMVFGVLGFVLAGNQELLGTISDQLTESAGDDMGATLNGILDTAIEQRKSVLSIGFLTALWSGLTWMSNLRMAITALWKRPMKADNFVTGKLRDLVRLLGLLAMIFVTFAITAVGSSGLTAVILDKIGLGGVPGIGVVSFLVALALGLLANWVLFFWMLTALPRGEVPLGSTAKGAIIGAIGLELVKQLGSVFFSNALSNPAGAAFGPIIGVMVVLYLVWRITMYSSAWAATTEAALEMQPVDAPPPAIINIRGDAGVRRGLLRR</sequence>
<keyword evidence="5 6" id="KW-0472">Membrane</keyword>
<dbReference type="KEGG" id="csph:CSPHI_02375"/>
<keyword evidence="4 6" id="KW-1133">Transmembrane helix</keyword>
<evidence type="ECO:0000256" key="6">
    <source>
        <dbReference type="SAM" id="Phobius"/>
    </source>
</evidence>
<evidence type="ECO:0000313" key="8">
    <source>
        <dbReference type="Proteomes" id="UP000185469"/>
    </source>
</evidence>